<dbReference type="Proteomes" id="UP000034952">
    <property type="component" value="Unassembled WGS sequence"/>
</dbReference>
<name>A0A0G0B9I4_9BACT</name>
<dbReference type="GO" id="GO:0030246">
    <property type="term" value="F:carbohydrate binding"/>
    <property type="evidence" value="ECO:0007669"/>
    <property type="project" value="InterPro"/>
</dbReference>
<sequence length="269" mass="30496">MKENSSFEKTHELKIETIKGPNGCEVSFCPLRGGIITSLKLNGKELLFLDKETFKNKEVSVKGGIPYLFPNAGPLDPNTKFPNLAQHGFARNLEWKNENTENGFCITLVSSEETKKLYPYNFKFSIKGSFNEDSSFTMETEIENLEENEDMPISMGLHPYFNVSNEEKKNIKFNFEGGKYVEEQIESWANGKAISIENPGVPIEVEIPGLGTSVIDLSKEFKRIWVWSMSGKDFVCIEPVMRDKNGLLNNPELIKPKDTFKASVNFKLD</sequence>
<gene>
    <name evidence="1" type="ORF">UR64_C0013G0008</name>
</gene>
<dbReference type="GO" id="GO:0016853">
    <property type="term" value="F:isomerase activity"/>
    <property type="evidence" value="ECO:0007669"/>
    <property type="project" value="InterPro"/>
</dbReference>
<dbReference type="GO" id="GO:0005975">
    <property type="term" value="P:carbohydrate metabolic process"/>
    <property type="evidence" value="ECO:0007669"/>
    <property type="project" value="InterPro"/>
</dbReference>
<dbReference type="InterPro" id="IPR011013">
    <property type="entry name" value="Gal_mutarotase_sf_dom"/>
</dbReference>
<dbReference type="InterPro" id="IPR008183">
    <property type="entry name" value="Aldose_1/G6P_1-epimerase"/>
</dbReference>
<dbReference type="Pfam" id="PF01263">
    <property type="entry name" value="Aldose_epim"/>
    <property type="match status" value="1"/>
</dbReference>
<dbReference type="SUPFAM" id="SSF74650">
    <property type="entry name" value="Galactose mutarotase-like"/>
    <property type="match status" value="1"/>
</dbReference>
<dbReference type="InterPro" id="IPR014718">
    <property type="entry name" value="GH-type_carb-bd"/>
</dbReference>
<accession>A0A0G0B9I4</accession>
<dbReference type="EMBL" id="LBPY01000013">
    <property type="protein sequence ID" value="KKP66049.1"/>
    <property type="molecule type" value="Genomic_DNA"/>
</dbReference>
<evidence type="ECO:0000313" key="2">
    <source>
        <dbReference type="Proteomes" id="UP000034952"/>
    </source>
</evidence>
<dbReference type="AlphaFoldDB" id="A0A0G0B9I4"/>
<evidence type="ECO:0000313" key="1">
    <source>
        <dbReference type="EMBL" id="KKP66049.1"/>
    </source>
</evidence>
<protein>
    <submittedName>
        <fullName evidence="1">Aldose 1-epimerase family protein</fullName>
    </submittedName>
</protein>
<comment type="caution">
    <text evidence="1">The sequence shown here is derived from an EMBL/GenBank/DDBJ whole genome shotgun (WGS) entry which is preliminary data.</text>
</comment>
<organism evidence="1 2">
    <name type="scientific">Candidatus Nomurabacteria bacterium GW2011_GWE1_35_16</name>
    <dbReference type="NCBI Taxonomy" id="1618761"/>
    <lineage>
        <taxon>Bacteria</taxon>
        <taxon>Candidatus Nomuraibacteriota</taxon>
    </lineage>
</organism>
<dbReference type="PANTHER" id="PTHR11122">
    <property type="entry name" value="APOSPORY-ASSOCIATED PROTEIN C-RELATED"/>
    <property type="match status" value="1"/>
</dbReference>
<proteinExistence type="predicted"/>
<dbReference type="PANTHER" id="PTHR11122:SF13">
    <property type="entry name" value="GLUCOSE-6-PHOSPHATE 1-EPIMERASE"/>
    <property type="match status" value="1"/>
</dbReference>
<dbReference type="Gene3D" id="2.70.98.10">
    <property type="match status" value="1"/>
</dbReference>
<reference evidence="1 2" key="1">
    <citation type="journal article" date="2015" name="Nature">
        <title>rRNA introns, odd ribosomes, and small enigmatic genomes across a large radiation of phyla.</title>
        <authorList>
            <person name="Brown C.T."/>
            <person name="Hug L.A."/>
            <person name="Thomas B.C."/>
            <person name="Sharon I."/>
            <person name="Castelle C.J."/>
            <person name="Singh A."/>
            <person name="Wilkins M.J."/>
            <person name="Williams K.H."/>
            <person name="Banfield J.F."/>
        </authorList>
    </citation>
    <scope>NUCLEOTIDE SEQUENCE [LARGE SCALE GENOMIC DNA]</scope>
</reference>